<reference evidence="1 2" key="1">
    <citation type="journal article" date="2023" name="Plants (Basel)">
        <title>Bridging the Gap: Combining Genomics and Transcriptomics Approaches to Understand Stylosanthes scabra, an Orphan Legume from the Brazilian Caatinga.</title>
        <authorList>
            <person name="Ferreira-Neto J.R.C."/>
            <person name="da Silva M.D."/>
            <person name="Binneck E."/>
            <person name="de Melo N.F."/>
            <person name="da Silva R.H."/>
            <person name="de Melo A.L.T.M."/>
            <person name="Pandolfi V."/>
            <person name="Bustamante F.O."/>
            <person name="Brasileiro-Vidal A.C."/>
            <person name="Benko-Iseppon A.M."/>
        </authorList>
    </citation>
    <scope>NUCLEOTIDE SEQUENCE [LARGE SCALE GENOMIC DNA]</scope>
    <source>
        <tissue evidence="1">Leaves</tissue>
    </source>
</reference>
<organism evidence="1 2">
    <name type="scientific">Stylosanthes scabra</name>
    <dbReference type="NCBI Taxonomy" id="79078"/>
    <lineage>
        <taxon>Eukaryota</taxon>
        <taxon>Viridiplantae</taxon>
        <taxon>Streptophyta</taxon>
        <taxon>Embryophyta</taxon>
        <taxon>Tracheophyta</taxon>
        <taxon>Spermatophyta</taxon>
        <taxon>Magnoliopsida</taxon>
        <taxon>eudicotyledons</taxon>
        <taxon>Gunneridae</taxon>
        <taxon>Pentapetalae</taxon>
        <taxon>rosids</taxon>
        <taxon>fabids</taxon>
        <taxon>Fabales</taxon>
        <taxon>Fabaceae</taxon>
        <taxon>Papilionoideae</taxon>
        <taxon>50 kb inversion clade</taxon>
        <taxon>dalbergioids sensu lato</taxon>
        <taxon>Dalbergieae</taxon>
        <taxon>Pterocarpus clade</taxon>
        <taxon>Stylosanthes</taxon>
    </lineage>
</organism>
<dbReference type="EMBL" id="JASCZI010061854">
    <property type="protein sequence ID" value="MED6139634.1"/>
    <property type="molecule type" value="Genomic_DNA"/>
</dbReference>
<proteinExistence type="predicted"/>
<protein>
    <submittedName>
        <fullName evidence="1">Uncharacterized protein</fullName>
    </submittedName>
</protein>
<name>A0ABU6STU3_9FABA</name>
<accession>A0ABU6STU3</accession>
<comment type="caution">
    <text evidence="1">The sequence shown here is derived from an EMBL/GenBank/DDBJ whole genome shotgun (WGS) entry which is preliminary data.</text>
</comment>
<evidence type="ECO:0000313" key="2">
    <source>
        <dbReference type="Proteomes" id="UP001341840"/>
    </source>
</evidence>
<keyword evidence="2" id="KW-1185">Reference proteome</keyword>
<dbReference type="InterPro" id="IPR025322">
    <property type="entry name" value="PADRE_dom"/>
</dbReference>
<dbReference type="PANTHER" id="PTHR33052">
    <property type="entry name" value="DUF4228 DOMAIN PROTEIN-RELATED"/>
    <property type="match status" value="1"/>
</dbReference>
<dbReference type="Proteomes" id="UP001341840">
    <property type="component" value="Unassembled WGS sequence"/>
</dbReference>
<evidence type="ECO:0000313" key="1">
    <source>
        <dbReference type="EMBL" id="MED6139634.1"/>
    </source>
</evidence>
<dbReference type="Pfam" id="PF14009">
    <property type="entry name" value="PADRE"/>
    <property type="match status" value="1"/>
</dbReference>
<gene>
    <name evidence="1" type="ORF">PIB30_085696</name>
</gene>
<sequence length="156" mass="17281">MGNCCCISTTVKRTAMVVDTSGNVNNIKLPLNCGELMIDQIGHVITPAEVLQKTRRILPLGADEELLPGKVYLLIPASRVNSKASASEMAKTHIKKHKTANMAKVSPSKLTWDQQPEQPKDQISPLPLNFTVGYQGKRRWCPVLDPIFESSTEFKH</sequence>